<proteinExistence type="predicted"/>
<protein>
    <submittedName>
        <fullName evidence="1">TetR/AcrR family transcriptional regulator</fullName>
    </submittedName>
</protein>
<dbReference type="SUPFAM" id="SSF46689">
    <property type="entry name" value="Homeodomain-like"/>
    <property type="match status" value="1"/>
</dbReference>
<sequence>MLMEKNSSKRYRRTKADLEADIIKSAEALIKKKGFSAMLVTDLMKKAKIEPPVFYNRYHNLDEFFDDFVKEYDYWFKDVVAGSQFPSNTEAGYVSIFKEVRKALVDRSVMLELLRWEIAEGNETTKRTAMLREMHTLPLVRSFEERFKDSAIDIAAISSLIIGGVYYLNLHRDRSLFSGIDVKSEEGQERIEHAIETLGRMIYRYDDVRNEKAAIAERLKREGVSQDVIDRCVTL</sequence>
<accession>A0AB33INE2</accession>
<name>A0AB33INE2_9BACT</name>
<organism evidence="1">
    <name type="scientific">Prevotella sp. GTC17253</name>
    <dbReference type="NCBI Taxonomy" id="3236793"/>
    <lineage>
        <taxon>Bacteria</taxon>
        <taxon>Pseudomonadati</taxon>
        <taxon>Bacteroidota</taxon>
        <taxon>Bacteroidia</taxon>
        <taxon>Bacteroidales</taxon>
        <taxon>Prevotellaceae</taxon>
        <taxon>Prevotella</taxon>
    </lineage>
</organism>
<gene>
    <name evidence="1" type="ORF">GTC17253_10310</name>
</gene>
<dbReference type="InterPro" id="IPR009057">
    <property type="entry name" value="Homeodomain-like_sf"/>
</dbReference>
<dbReference type="Gene3D" id="1.10.357.10">
    <property type="entry name" value="Tetracycline Repressor, domain 2"/>
    <property type="match status" value="1"/>
</dbReference>
<reference evidence="1" key="1">
    <citation type="submission" date="2024-07" db="EMBL/GenBank/DDBJ databases">
        <title>Complete genome sequence of Prevotella sp. YM-2024 GTC17253.</title>
        <authorList>
            <person name="Hayashi M."/>
            <person name="Muto Y."/>
            <person name="Tanaka K."/>
            <person name="Niwa H."/>
        </authorList>
    </citation>
    <scope>NUCLEOTIDE SEQUENCE</scope>
    <source>
        <strain evidence="1">GTC17253</strain>
    </source>
</reference>
<dbReference type="EMBL" id="AP035785">
    <property type="protein sequence ID" value="BFO71065.1"/>
    <property type="molecule type" value="Genomic_DNA"/>
</dbReference>
<evidence type="ECO:0000313" key="1">
    <source>
        <dbReference type="EMBL" id="BFO71065.1"/>
    </source>
</evidence>
<dbReference type="AlphaFoldDB" id="A0AB33INE2"/>